<feature type="domain" description="FAD/NAD(P)-binding" evidence="7">
    <location>
        <begin position="9"/>
        <end position="301"/>
    </location>
</feature>
<dbReference type="InterPro" id="IPR050097">
    <property type="entry name" value="Ferredoxin-NADP_redctase_2"/>
</dbReference>
<dbReference type="PANTHER" id="PTHR48105">
    <property type="entry name" value="THIOREDOXIN REDUCTASE 1-RELATED-RELATED"/>
    <property type="match status" value="1"/>
</dbReference>
<evidence type="ECO:0000313" key="8">
    <source>
        <dbReference type="EMBL" id="MCR9036983.1"/>
    </source>
</evidence>
<dbReference type="EMBL" id="JANSKA010000005">
    <property type="protein sequence ID" value="MCR9036983.1"/>
    <property type="molecule type" value="Genomic_DNA"/>
</dbReference>
<dbReference type="InterPro" id="IPR036188">
    <property type="entry name" value="FAD/NAD-bd_sf"/>
</dbReference>
<organism evidence="8 9">
    <name type="scientific">Tractidigestivibacter montrealensis</name>
    <dbReference type="NCBI Taxonomy" id="2972466"/>
    <lineage>
        <taxon>Bacteria</taxon>
        <taxon>Bacillati</taxon>
        <taxon>Actinomycetota</taxon>
        <taxon>Coriobacteriia</taxon>
        <taxon>Coriobacteriales</taxon>
        <taxon>Atopobiaceae</taxon>
        <taxon>Tractidigestivibacter</taxon>
    </lineage>
</organism>
<keyword evidence="5" id="KW-0676">Redox-active center</keyword>
<evidence type="ECO:0000256" key="6">
    <source>
        <dbReference type="ARBA" id="ARBA00048132"/>
    </source>
</evidence>
<name>A0ABT1Z9S9_9ACTN</name>
<dbReference type="InterPro" id="IPR023753">
    <property type="entry name" value="FAD/NAD-binding_dom"/>
</dbReference>
<protein>
    <submittedName>
        <fullName evidence="8">FAD-dependent oxidoreductase</fullName>
    </submittedName>
</protein>
<comment type="caution">
    <text evidence="8">The sequence shown here is derived from an EMBL/GenBank/DDBJ whole genome shotgun (WGS) entry which is preliminary data.</text>
</comment>
<evidence type="ECO:0000256" key="4">
    <source>
        <dbReference type="ARBA" id="ARBA00023157"/>
    </source>
</evidence>
<evidence type="ECO:0000313" key="9">
    <source>
        <dbReference type="Proteomes" id="UP001204320"/>
    </source>
</evidence>
<comment type="catalytic activity">
    <reaction evidence="6">
        <text>[thioredoxin]-dithiol + NADP(+) = [thioredoxin]-disulfide + NADPH + H(+)</text>
        <dbReference type="Rhea" id="RHEA:20345"/>
        <dbReference type="Rhea" id="RHEA-COMP:10698"/>
        <dbReference type="Rhea" id="RHEA-COMP:10700"/>
        <dbReference type="ChEBI" id="CHEBI:15378"/>
        <dbReference type="ChEBI" id="CHEBI:29950"/>
        <dbReference type="ChEBI" id="CHEBI:50058"/>
        <dbReference type="ChEBI" id="CHEBI:57783"/>
        <dbReference type="ChEBI" id="CHEBI:58349"/>
        <dbReference type="EC" id="1.8.1.9"/>
    </reaction>
</comment>
<evidence type="ECO:0000256" key="2">
    <source>
        <dbReference type="ARBA" id="ARBA00022827"/>
    </source>
</evidence>
<dbReference type="PROSITE" id="PS00573">
    <property type="entry name" value="PYRIDINE_REDOX_2"/>
    <property type="match status" value="1"/>
</dbReference>
<evidence type="ECO:0000256" key="1">
    <source>
        <dbReference type="ARBA" id="ARBA00022630"/>
    </source>
</evidence>
<dbReference type="SUPFAM" id="SSF51905">
    <property type="entry name" value="FAD/NAD(P)-binding domain"/>
    <property type="match status" value="1"/>
</dbReference>
<dbReference type="Pfam" id="PF07992">
    <property type="entry name" value="Pyr_redox_2"/>
    <property type="match status" value="1"/>
</dbReference>
<keyword evidence="2" id="KW-0274">FAD</keyword>
<proteinExistence type="predicted"/>
<accession>A0ABT1Z9S9</accession>
<dbReference type="RefSeq" id="WP_258499429.1">
    <property type="nucleotide sequence ID" value="NZ_JANSKA010000005.1"/>
</dbReference>
<evidence type="ECO:0000259" key="7">
    <source>
        <dbReference type="Pfam" id="PF07992"/>
    </source>
</evidence>
<keyword evidence="1" id="KW-0285">Flavoprotein</keyword>
<evidence type="ECO:0000256" key="3">
    <source>
        <dbReference type="ARBA" id="ARBA00023002"/>
    </source>
</evidence>
<keyword evidence="4" id="KW-1015">Disulfide bond</keyword>
<dbReference type="PRINTS" id="PR00469">
    <property type="entry name" value="PNDRDTASEII"/>
</dbReference>
<dbReference type="PRINTS" id="PR00368">
    <property type="entry name" value="FADPNR"/>
</dbReference>
<reference evidence="8 9" key="1">
    <citation type="submission" date="2022-08" db="EMBL/GenBank/DDBJ databases">
        <title>Tractidigestivibacter montrealensis type strain KD21.</title>
        <authorList>
            <person name="Diop K."/>
            <person name="Richard C."/>
            <person name="Routy B."/>
        </authorList>
    </citation>
    <scope>NUCLEOTIDE SEQUENCE [LARGE SCALE GENOMIC DNA]</scope>
    <source>
        <strain evidence="8 9">KD21</strain>
    </source>
</reference>
<gene>
    <name evidence="8" type="ORF">NVS32_08505</name>
</gene>
<dbReference type="Gene3D" id="3.50.50.60">
    <property type="entry name" value="FAD/NAD(P)-binding domain"/>
    <property type="match status" value="2"/>
</dbReference>
<dbReference type="InterPro" id="IPR008255">
    <property type="entry name" value="Pyr_nucl-diS_OxRdtase_2_AS"/>
</dbReference>
<sequence>MESTNKQVKDLIIVGGGPAGLTASIYAQRSLLDAVTLEQEAFGGQTILTSEIDNYPGLPHTDGYTLSEAMRSQATDLGAEVRMEQVTSIAHDDKSGLFTLATPDGELLAKSVILAGGATPRRAGFKGEEKFASHGVSYCATCDGMFYRGKRVYVVGGGNSAAEEALFLTRFANEVILIVRKDHLRAQAAVARELEENEKVTVRYLTSIVSLEGGELPSTITFRNNETGETTVETYDEGSFGVFVFVGRVPASKLVEGLAELDPAGYVKTDGRMATRTQGLFAAGDVRRTPLRQIVTAAADGAIAANSAAAYLGRPVEG</sequence>
<keyword evidence="3" id="KW-0560">Oxidoreductase</keyword>
<keyword evidence="9" id="KW-1185">Reference proteome</keyword>
<evidence type="ECO:0000256" key="5">
    <source>
        <dbReference type="ARBA" id="ARBA00023284"/>
    </source>
</evidence>
<dbReference type="Proteomes" id="UP001204320">
    <property type="component" value="Unassembled WGS sequence"/>
</dbReference>